<dbReference type="InterPro" id="IPR012337">
    <property type="entry name" value="RNaseH-like_sf"/>
</dbReference>
<evidence type="ECO:0000256" key="1">
    <source>
        <dbReference type="ARBA" id="ARBA00035012"/>
    </source>
</evidence>
<proteinExistence type="inferred from homology"/>
<dbReference type="InterPro" id="IPR003165">
    <property type="entry name" value="Piwi"/>
</dbReference>
<sequence>MEGKYQVHEFTEPSLLIGNGFEVKHFELLTGLKQKGVMDQNRRVKYRYLLDAREWESIARREGFPFADQLEKRSEKLGIRLEREKGGKKSILSFTNSNQLRMELKRLENDLKCLTVIITSKKKSKDYYQIVKQELGGRLALATQVITTETIQATNDPKVKKNAKEYIYMNILLQIYAKSGIQPWLLSEELHSDCFIGLDKSREEGKHAAGLVQVVGKDGRILWSNPIASHDSGEIISQDTLSRVVSETIHQYQKHRGQRPRHITIHRDGLGHREEIEWLCEIFDDLGIPFDYVSIIKNTNRRMAKWNPNQKRWENADGIAYIQDNLGYLCTTSPRDHIGMAQTIKVEKWCGSQSMKDIMEDIFALSFMNIHALNKSRLPVTIEYADKSAGFYNRGMLPQMGDPKALYFV</sequence>
<dbReference type="EMBL" id="FOOK01000010">
    <property type="protein sequence ID" value="SFF96908.1"/>
    <property type="molecule type" value="Genomic_DNA"/>
</dbReference>
<keyword evidence="5" id="KW-1185">Reference proteome</keyword>
<dbReference type="Proteomes" id="UP000198661">
    <property type="component" value="Unassembled WGS sequence"/>
</dbReference>
<dbReference type="GO" id="GO:0003676">
    <property type="term" value="F:nucleic acid binding"/>
    <property type="evidence" value="ECO:0007669"/>
    <property type="project" value="InterPro"/>
</dbReference>
<evidence type="ECO:0000313" key="4">
    <source>
        <dbReference type="EMBL" id="SFF96908.1"/>
    </source>
</evidence>
<protein>
    <recommendedName>
        <fullName evidence="2">Protein argonaute</fullName>
    </recommendedName>
</protein>
<dbReference type="InterPro" id="IPR036397">
    <property type="entry name" value="RNaseH_sf"/>
</dbReference>
<evidence type="ECO:0000259" key="3">
    <source>
        <dbReference type="PROSITE" id="PS50822"/>
    </source>
</evidence>
<reference evidence="4 5" key="1">
    <citation type="submission" date="2016-10" db="EMBL/GenBank/DDBJ databases">
        <authorList>
            <person name="de Groot N.N."/>
        </authorList>
    </citation>
    <scope>NUCLEOTIDE SEQUENCE [LARGE SCALE GENOMIC DNA]</scope>
    <source>
        <strain evidence="4 5">DSM 44945</strain>
    </source>
</reference>
<dbReference type="PROSITE" id="PS50822">
    <property type="entry name" value="PIWI"/>
    <property type="match status" value="1"/>
</dbReference>
<dbReference type="SMART" id="SM00950">
    <property type="entry name" value="Piwi"/>
    <property type="match status" value="1"/>
</dbReference>
<dbReference type="Gene3D" id="3.30.420.10">
    <property type="entry name" value="Ribonuclease H-like superfamily/Ribonuclease H"/>
    <property type="match status" value="1"/>
</dbReference>
<organism evidence="4 5">
    <name type="scientific">Planifilum fulgidum</name>
    <dbReference type="NCBI Taxonomy" id="201973"/>
    <lineage>
        <taxon>Bacteria</taxon>
        <taxon>Bacillati</taxon>
        <taxon>Bacillota</taxon>
        <taxon>Bacilli</taxon>
        <taxon>Bacillales</taxon>
        <taxon>Thermoactinomycetaceae</taxon>
        <taxon>Planifilum</taxon>
    </lineage>
</organism>
<dbReference type="SUPFAM" id="SSF53098">
    <property type="entry name" value="Ribonuclease H-like"/>
    <property type="match status" value="1"/>
</dbReference>
<name>A0A1I2N0M2_9BACL</name>
<dbReference type="AlphaFoldDB" id="A0A1I2N0M2"/>
<accession>A0A1I2N0M2</accession>
<gene>
    <name evidence="4" type="ORF">SAMN04488025_11075</name>
</gene>
<comment type="similarity">
    <text evidence="1">Belongs to the argonaute family. Long pAgo subfamily.</text>
</comment>
<dbReference type="Gene3D" id="3.40.50.2300">
    <property type="match status" value="1"/>
</dbReference>
<dbReference type="Pfam" id="PF02171">
    <property type="entry name" value="Piwi"/>
    <property type="match status" value="1"/>
</dbReference>
<evidence type="ECO:0000313" key="5">
    <source>
        <dbReference type="Proteomes" id="UP000198661"/>
    </source>
</evidence>
<feature type="domain" description="Piwi" evidence="3">
    <location>
        <begin position="113"/>
        <end position="397"/>
    </location>
</feature>
<evidence type="ECO:0000256" key="2">
    <source>
        <dbReference type="ARBA" id="ARBA00035032"/>
    </source>
</evidence>